<dbReference type="AlphaFoldDB" id="A0A4Y2IWL2"/>
<comment type="caution">
    <text evidence="1">The sequence shown here is derived from an EMBL/GenBank/DDBJ whole genome shotgun (WGS) entry which is preliminary data.</text>
</comment>
<dbReference type="Proteomes" id="UP000499080">
    <property type="component" value="Unassembled WGS sequence"/>
</dbReference>
<accession>A0A4Y2IWL2</accession>
<proteinExistence type="predicted"/>
<dbReference type="EMBL" id="BGPR01002934">
    <property type="protein sequence ID" value="GBM81292.1"/>
    <property type="molecule type" value="Genomic_DNA"/>
</dbReference>
<name>A0A4Y2IWL2_ARAVE</name>
<keyword evidence="2" id="KW-1185">Reference proteome</keyword>
<organism evidence="1 2">
    <name type="scientific">Araneus ventricosus</name>
    <name type="common">Orbweaver spider</name>
    <name type="synonym">Epeira ventricosa</name>
    <dbReference type="NCBI Taxonomy" id="182803"/>
    <lineage>
        <taxon>Eukaryota</taxon>
        <taxon>Metazoa</taxon>
        <taxon>Ecdysozoa</taxon>
        <taxon>Arthropoda</taxon>
        <taxon>Chelicerata</taxon>
        <taxon>Arachnida</taxon>
        <taxon>Araneae</taxon>
        <taxon>Araneomorphae</taxon>
        <taxon>Entelegynae</taxon>
        <taxon>Araneoidea</taxon>
        <taxon>Araneidae</taxon>
        <taxon>Araneus</taxon>
    </lineage>
</organism>
<reference evidence="1 2" key="1">
    <citation type="journal article" date="2019" name="Sci. Rep.">
        <title>Orb-weaving spider Araneus ventricosus genome elucidates the spidroin gene catalogue.</title>
        <authorList>
            <person name="Kono N."/>
            <person name="Nakamura H."/>
            <person name="Ohtoshi R."/>
            <person name="Moran D.A.P."/>
            <person name="Shinohara A."/>
            <person name="Yoshida Y."/>
            <person name="Fujiwara M."/>
            <person name="Mori M."/>
            <person name="Tomita M."/>
            <person name="Arakawa K."/>
        </authorList>
    </citation>
    <scope>NUCLEOTIDE SEQUENCE [LARGE SCALE GENOMIC DNA]</scope>
</reference>
<protein>
    <submittedName>
        <fullName evidence="1">Uncharacterized protein</fullName>
    </submittedName>
</protein>
<evidence type="ECO:0000313" key="2">
    <source>
        <dbReference type="Proteomes" id="UP000499080"/>
    </source>
</evidence>
<evidence type="ECO:0000313" key="1">
    <source>
        <dbReference type="EMBL" id="GBM81292.1"/>
    </source>
</evidence>
<sequence>MAYVGPMGNLDLGGIKLGILEKARLFHLSQNRFFPPIQVERLSTSFTEAAKCATVALRSPSSSSPAVRKPWVATPEGIVTKFLRVAKFKEIYIPPPSPALQLKVAGGGTVRNG</sequence>
<gene>
    <name evidence="1" type="ORF">AVEN_242403_1</name>
</gene>